<dbReference type="PANTHER" id="PTHR30580:SF0">
    <property type="entry name" value="PRIMOSOMAL PROTEIN N"/>
    <property type="match status" value="1"/>
</dbReference>
<feature type="binding site" evidence="8">
    <location>
        <position position="426"/>
    </location>
    <ligand>
        <name>Zn(2+)</name>
        <dbReference type="ChEBI" id="CHEBI:29105"/>
        <label>1</label>
    </ligand>
</feature>
<dbReference type="GO" id="GO:1990077">
    <property type="term" value="C:primosome complex"/>
    <property type="evidence" value="ECO:0007669"/>
    <property type="project" value="UniProtKB-UniRule"/>
</dbReference>
<comment type="caution">
    <text evidence="10">The sequence shown here is derived from an EMBL/GenBank/DDBJ whole genome shotgun (WGS) entry which is preliminary data.</text>
</comment>
<feature type="binding site" evidence="8">
    <location>
        <position position="396"/>
    </location>
    <ligand>
        <name>Zn(2+)</name>
        <dbReference type="ChEBI" id="CHEBI:29105"/>
        <label>2</label>
    </ligand>
</feature>
<feature type="binding site" evidence="8">
    <location>
        <position position="399"/>
    </location>
    <ligand>
        <name>Zn(2+)</name>
        <dbReference type="ChEBI" id="CHEBI:29105"/>
        <label>2</label>
    </ligand>
</feature>
<protein>
    <recommendedName>
        <fullName evidence="8">Probable replication restart protein PriA</fullName>
    </recommendedName>
    <alternativeName>
        <fullName evidence="8">Putative ATP-dependent DNA helicase PriA</fullName>
    </alternativeName>
</protein>
<dbReference type="InterPro" id="IPR027417">
    <property type="entry name" value="P-loop_NTPase"/>
</dbReference>
<dbReference type="HAMAP" id="MF_00983">
    <property type="entry name" value="PriA"/>
    <property type="match status" value="1"/>
</dbReference>
<evidence type="ECO:0000256" key="1">
    <source>
        <dbReference type="ARBA" id="ARBA00022515"/>
    </source>
</evidence>
<dbReference type="InterPro" id="IPR041222">
    <property type="entry name" value="PriA_3primeBD"/>
</dbReference>
<evidence type="ECO:0000313" key="10">
    <source>
        <dbReference type="EMBL" id="RRJ87278.1"/>
    </source>
</evidence>
<feature type="binding site" evidence="8">
    <location>
        <position position="390"/>
    </location>
    <ligand>
        <name>Zn(2+)</name>
        <dbReference type="ChEBI" id="CHEBI:29105"/>
        <label>1</label>
    </ligand>
</feature>
<dbReference type="EMBL" id="RQVS01000005">
    <property type="protein sequence ID" value="RRJ87278.1"/>
    <property type="molecule type" value="Genomic_DNA"/>
</dbReference>
<dbReference type="GO" id="GO:0003677">
    <property type="term" value="F:DNA binding"/>
    <property type="evidence" value="ECO:0007669"/>
    <property type="project" value="UniProtKB-UniRule"/>
</dbReference>
<proteinExistence type="inferred from homology"/>
<feature type="binding site" evidence="8">
    <location>
        <position position="414"/>
    </location>
    <ligand>
        <name>Zn(2+)</name>
        <dbReference type="ChEBI" id="CHEBI:29105"/>
        <label>2</label>
    </ligand>
</feature>
<comment type="function">
    <text evidence="8">Initiates the restart of stalled replication forks, which reloads the replicative helicase on sites other than the origin of replication. Recognizes and binds to abandoned replication forks and remodels them to uncover a helicase loading site. Promotes assembly of the primosome at these replication forks.</text>
</comment>
<dbReference type="GO" id="GO:0006269">
    <property type="term" value="P:DNA replication, synthesis of primer"/>
    <property type="evidence" value="ECO:0007669"/>
    <property type="project" value="UniProtKB-KW"/>
</dbReference>
<evidence type="ECO:0000256" key="7">
    <source>
        <dbReference type="ARBA" id="ARBA00023125"/>
    </source>
</evidence>
<keyword evidence="1 8" id="KW-0639">Primosome</keyword>
<keyword evidence="7 8" id="KW-0238">DNA-binding</keyword>
<feature type="binding site" evidence="8">
    <location>
        <position position="417"/>
    </location>
    <ligand>
        <name>Zn(2+)</name>
        <dbReference type="ChEBI" id="CHEBI:29105"/>
        <label>2</label>
    </ligand>
</feature>
<dbReference type="OrthoDB" id="3177118at2"/>
<comment type="cofactor">
    <cofactor evidence="8">
        <name>Zn(2+)</name>
        <dbReference type="ChEBI" id="CHEBI:29105"/>
    </cofactor>
    <text evidence="8">Binds 2 zinc ions per subunit.</text>
</comment>
<dbReference type="GO" id="GO:0043138">
    <property type="term" value="F:3'-5' DNA helicase activity"/>
    <property type="evidence" value="ECO:0007669"/>
    <property type="project" value="TreeGrafter"/>
</dbReference>
<keyword evidence="5 8" id="KW-0862">Zinc</keyword>
<name>A0A3P3VYY0_9MICO</name>
<gene>
    <name evidence="8" type="primary">priA</name>
    <name evidence="10" type="ORF">EG850_05585</name>
</gene>
<feature type="binding site" evidence="8">
    <location>
        <position position="429"/>
    </location>
    <ligand>
        <name>Zn(2+)</name>
        <dbReference type="ChEBI" id="CHEBI:29105"/>
        <label>1</label>
    </ligand>
</feature>
<evidence type="ECO:0000256" key="4">
    <source>
        <dbReference type="ARBA" id="ARBA00022741"/>
    </source>
</evidence>
<keyword evidence="4 8" id="KW-0547">Nucleotide-binding</keyword>
<dbReference type="GO" id="GO:0006310">
    <property type="term" value="P:DNA recombination"/>
    <property type="evidence" value="ECO:0007669"/>
    <property type="project" value="InterPro"/>
</dbReference>
<evidence type="ECO:0000259" key="9">
    <source>
        <dbReference type="Pfam" id="PF17764"/>
    </source>
</evidence>
<dbReference type="PANTHER" id="PTHR30580">
    <property type="entry name" value="PRIMOSOMAL PROTEIN N"/>
    <property type="match status" value="1"/>
</dbReference>
<keyword evidence="2 8" id="KW-0235">DNA replication</keyword>
<dbReference type="GO" id="GO:0006270">
    <property type="term" value="P:DNA replication initiation"/>
    <property type="evidence" value="ECO:0007669"/>
    <property type="project" value="TreeGrafter"/>
</dbReference>
<dbReference type="AlphaFoldDB" id="A0A3P3VYY0"/>
<dbReference type="GO" id="GO:0008270">
    <property type="term" value="F:zinc ion binding"/>
    <property type="evidence" value="ECO:0007669"/>
    <property type="project" value="UniProtKB-UniRule"/>
</dbReference>
<dbReference type="InterPro" id="IPR042115">
    <property type="entry name" value="PriA_3primeBD_sf"/>
</dbReference>
<accession>A0A3P3VYY0</accession>
<keyword evidence="6 8" id="KW-0067">ATP-binding</keyword>
<dbReference type="Gene3D" id="3.40.1440.60">
    <property type="entry name" value="PriA, 3(prime) DNA-binding domain"/>
    <property type="match status" value="1"/>
</dbReference>
<evidence type="ECO:0000313" key="11">
    <source>
        <dbReference type="Proteomes" id="UP000274391"/>
    </source>
</evidence>
<sequence length="664" mass="70925">MPTVARVALDSPLPQLDRVFEYAIPEPLRERVVPGIRVKVPLRVGGRIISAWVVGVADKAEYAGRLAEVDSVVSEARVLTPELIRLARGIADRQAGAFADVVRLAIPARSARLEGRWLEDADGERAARAQRPEPIAAPATTDASSPSWAAELLANDGAQAPARITLRVPVGLAPGSSEPRHLGALADLVTESVASGRSAILLVPDFRDLALAVAALERRLPASRIRRFDSRLKPMPRYDEFLRALEPVPQVIIGTRNAVWAPAHELGLIAMWDDGDESYREPHTPYPHTREVALMRAQQQDAALVLAAHAPSLESRRLVATGWMQEMQVPGAARPKVIPADATLSDDPLARSARIPQAAWRAAREALTHGPVLVQVGRAGYRPALACANCRTPARCQRCHGPLGQPSAQRPPACTVCGAVHANWHCAECSGTALRASAIGHERTGEELGRAFPGVPVIVADGGRELIEIGDAPALIVATRGAEPVAAGGYFAVLLLDAENALARESLDTVGDSLRAWSNAAALVADGAPVIITGAPSAPLHALRDWQQAGLADLELAERRALDFPPAMRVATVRGSEAEVEAALHRLDELQLPELHVLGPVPDPDEPGRIRATLRFSYRAGEAIATALKTELVAQATSSRRRVANRAVAHASTLRVHFDASDVF</sequence>
<dbReference type="Gene3D" id="3.40.50.300">
    <property type="entry name" value="P-loop containing nucleotide triphosphate hydrolases"/>
    <property type="match status" value="1"/>
</dbReference>
<dbReference type="GO" id="GO:0006302">
    <property type="term" value="P:double-strand break repair"/>
    <property type="evidence" value="ECO:0007669"/>
    <property type="project" value="InterPro"/>
</dbReference>
<evidence type="ECO:0000256" key="6">
    <source>
        <dbReference type="ARBA" id="ARBA00022840"/>
    </source>
</evidence>
<dbReference type="Pfam" id="PF17764">
    <property type="entry name" value="PriA_3primeBD"/>
    <property type="match status" value="1"/>
</dbReference>
<dbReference type="InterPro" id="IPR005259">
    <property type="entry name" value="PriA"/>
</dbReference>
<comment type="caution">
    <text evidence="8">As this protein does not have any detectable helicase domains, it probably does not have helicase activity.</text>
</comment>
<dbReference type="GO" id="GO:0005524">
    <property type="term" value="F:ATP binding"/>
    <property type="evidence" value="ECO:0007669"/>
    <property type="project" value="UniProtKB-UniRule"/>
</dbReference>
<evidence type="ECO:0000256" key="2">
    <source>
        <dbReference type="ARBA" id="ARBA00022705"/>
    </source>
</evidence>
<evidence type="ECO:0000256" key="3">
    <source>
        <dbReference type="ARBA" id="ARBA00022723"/>
    </source>
</evidence>
<comment type="similarity">
    <text evidence="8">Belongs to the helicase family. PriA subfamily.</text>
</comment>
<keyword evidence="11" id="KW-1185">Reference proteome</keyword>
<evidence type="ECO:0000256" key="5">
    <source>
        <dbReference type="ARBA" id="ARBA00022833"/>
    </source>
</evidence>
<reference evidence="10 11" key="1">
    <citation type="submission" date="2018-11" db="EMBL/GenBank/DDBJ databases">
        <title>YIM 102482-1 draft genome.</title>
        <authorList>
            <person name="Li G."/>
            <person name="Jiang Y."/>
        </authorList>
    </citation>
    <scope>NUCLEOTIDE SEQUENCE [LARGE SCALE GENOMIC DNA]</scope>
    <source>
        <strain evidence="10 11">YIM 102482-1</strain>
    </source>
</reference>
<comment type="subunit">
    <text evidence="8">Component of the replication restart primosome.</text>
</comment>
<dbReference type="RefSeq" id="WP_124971175.1">
    <property type="nucleotide sequence ID" value="NZ_RQVS01000005.1"/>
</dbReference>
<organism evidence="10 11">
    <name type="scientific">Gulosibacter macacae</name>
    <dbReference type="NCBI Taxonomy" id="2488791"/>
    <lineage>
        <taxon>Bacteria</taxon>
        <taxon>Bacillati</taxon>
        <taxon>Actinomycetota</taxon>
        <taxon>Actinomycetes</taxon>
        <taxon>Micrococcales</taxon>
        <taxon>Microbacteriaceae</taxon>
        <taxon>Gulosibacter</taxon>
    </lineage>
</organism>
<dbReference type="Proteomes" id="UP000274391">
    <property type="component" value="Unassembled WGS sequence"/>
</dbReference>
<feature type="binding site" evidence="8">
    <location>
        <position position="387"/>
    </location>
    <ligand>
        <name>Zn(2+)</name>
        <dbReference type="ChEBI" id="CHEBI:29105"/>
        <label>1</label>
    </ligand>
</feature>
<evidence type="ECO:0000256" key="8">
    <source>
        <dbReference type="HAMAP-Rule" id="MF_00983"/>
    </source>
</evidence>
<feature type="domain" description="Primosomal protein N' 3' DNA-binding" evidence="9">
    <location>
        <begin position="6"/>
        <end position="107"/>
    </location>
</feature>
<keyword evidence="3 8" id="KW-0479">Metal-binding</keyword>